<dbReference type="Pfam" id="PF13242">
    <property type="entry name" value="Hydrolase_like"/>
    <property type="match status" value="1"/>
</dbReference>
<dbReference type="NCBIfam" id="TIGR01456">
    <property type="entry name" value="CECR5"/>
    <property type="match status" value="2"/>
</dbReference>
<dbReference type="PANTHER" id="PTHR14269:SF4">
    <property type="entry name" value="CAT EYE SYNDROME CRITICAL REGION PROTEIN 5"/>
    <property type="match status" value="1"/>
</dbReference>
<dbReference type="AlphaFoldDB" id="A0A978VUR6"/>
<dbReference type="GO" id="GO:0005739">
    <property type="term" value="C:mitochondrion"/>
    <property type="evidence" value="ECO:0007669"/>
    <property type="project" value="TreeGrafter"/>
</dbReference>
<dbReference type="InterPro" id="IPR050324">
    <property type="entry name" value="CDP-alcohol_PTase-I"/>
</dbReference>
<dbReference type="InterPro" id="IPR006357">
    <property type="entry name" value="HAD-SF_hydro_IIA"/>
</dbReference>
<comment type="caution">
    <text evidence="1">The sequence shown here is derived from an EMBL/GenBank/DDBJ whole genome shotgun (WGS) entry which is preliminary data.</text>
</comment>
<dbReference type="SUPFAM" id="SSF56784">
    <property type="entry name" value="HAD-like"/>
    <property type="match status" value="1"/>
</dbReference>
<dbReference type="GO" id="GO:0046474">
    <property type="term" value="P:glycerophospholipid biosynthetic process"/>
    <property type="evidence" value="ECO:0007669"/>
    <property type="project" value="TreeGrafter"/>
</dbReference>
<dbReference type="EMBL" id="JAEACU010000002">
    <property type="protein sequence ID" value="KAH7542561.1"/>
    <property type="molecule type" value="Genomic_DNA"/>
</dbReference>
<sequence length="489" mass="55347">MSFRMVAKASRSRNRERLSPIFSAVTRSFSDVCSQSTPPSFGIAFDIDGVVLRGDIPIGGSPQALRRLYHTSGSLRVPYIFLTNGGGFRESTRARELSELLGVNVTPSQVVQGHSPFKQLVDRYKNELVVAVGKGEPAAVMSEYGFKNVLSIDDYASCFENIDPLAPYKKWTTKVTSKDRTTEEVLVPLRNNVHSQRVQAAFIISDSVDWSRDIQVIRNIYIYIYVHIFYLRSVINVLCDILRTGGLPGRDIGHQPQLYFAHDDLAYQAAFPSERLGLGAFRIALEAVFNRVHQHPLEYTCYGKPNPFVFKNAEILLEQLVSSLHHANAASHHFKTLYMIGDNPLVDIKGAKKAGHPWFSILTRTGVFKEKGNHPNFPADLVVDTVEEAVDYILKKEWAVYWFRVVRAKLFRIVRDADQINDMELFSLRSTILVLRLDYKELCDAIRARDALILFEELHDKLLDHESTLKHDDDSMSISSVTARLEEGV</sequence>
<protein>
    <recommendedName>
        <fullName evidence="3">Haloacid dehalogenase-like hydrolase domain-containing 5</fullName>
    </recommendedName>
</protein>
<dbReference type="Proteomes" id="UP000813462">
    <property type="component" value="Unassembled WGS sequence"/>
</dbReference>
<dbReference type="Gene3D" id="3.40.50.1000">
    <property type="entry name" value="HAD superfamily/HAD-like"/>
    <property type="match status" value="2"/>
</dbReference>
<name>A0A978VUR6_ZIZJJ</name>
<accession>A0A978VUR6</accession>
<evidence type="ECO:0008006" key="3">
    <source>
        <dbReference type="Google" id="ProtNLM"/>
    </source>
</evidence>
<organism evidence="1 2">
    <name type="scientific">Ziziphus jujuba var. spinosa</name>
    <dbReference type="NCBI Taxonomy" id="714518"/>
    <lineage>
        <taxon>Eukaryota</taxon>
        <taxon>Viridiplantae</taxon>
        <taxon>Streptophyta</taxon>
        <taxon>Embryophyta</taxon>
        <taxon>Tracheophyta</taxon>
        <taxon>Spermatophyta</taxon>
        <taxon>Magnoliopsida</taxon>
        <taxon>eudicotyledons</taxon>
        <taxon>Gunneridae</taxon>
        <taxon>Pentapetalae</taxon>
        <taxon>rosids</taxon>
        <taxon>fabids</taxon>
        <taxon>Rosales</taxon>
        <taxon>Rhamnaceae</taxon>
        <taxon>Paliureae</taxon>
        <taxon>Ziziphus</taxon>
    </lineage>
</organism>
<dbReference type="PANTHER" id="PTHR14269">
    <property type="entry name" value="CDP-DIACYLGLYCEROL--GLYCEROL-3-PHOSPHATE 3-PHOSPHATIDYLTRANSFERASE-RELATED"/>
    <property type="match status" value="1"/>
</dbReference>
<dbReference type="InterPro" id="IPR006353">
    <property type="entry name" value="HAD-SF_hydro_IIA_CECR5"/>
</dbReference>
<dbReference type="NCBIfam" id="TIGR01460">
    <property type="entry name" value="HAD-SF-IIA"/>
    <property type="match status" value="1"/>
</dbReference>
<dbReference type="InterPro" id="IPR036412">
    <property type="entry name" value="HAD-like_sf"/>
</dbReference>
<dbReference type="Pfam" id="PF13344">
    <property type="entry name" value="Hydrolase_6"/>
    <property type="match status" value="1"/>
</dbReference>
<proteinExistence type="predicted"/>
<evidence type="ECO:0000313" key="1">
    <source>
        <dbReference type="EMBL" id="KAH7542561.1"/>
    </source>
</evidence>
<reference evidence="1" key="1">
    <citation type="journal article" date="2021" name="Front. Plant Sci.">
        <title>Chromosome-Scale Genome Assembly for Chinese Sour Jujube and Insights Into Its Genome Evolution and Domestication Signature.</title>
        <authorList>
            <person name="Shen L.-Y."/>
            <person name="Luo H."/>
            <person name="Wang X.-L."/>
            <person name="Wang X.-M."/>
            <person name="Qiu X.-J."/>
            <person name="Liu H."/>
            <person name="Zhou S.-S."/>
            <person name="Jia K.-H."/>
            <person name="Nie S."/>
            <person name="Bao Y.-T."/>
            <person name="Zhang R.-G."/>
            <person name="Yun Q.-Z."/>
            <person name="Chai Y.-H."/>
            <person name="Lu J.-Y."/>
            <person name="Li Y."/>
            <person name="Zhao S.-W."/>
            <person name="Mao J.-F."/>
            <person name="Jia S.-G."/>
            <person name="Mao Y.-M."/>
        </authorList>
    </citation>
    <scope>NUCLEOTIDE SEQUENCE</scope>
    <source>
        <strain evidence="1">AT0</strain>
        <tissue evidence="1">Leaf</tissue>
    </source>
</reference>
<gene>
    <name evidence="1" type="ORF">FEM48_Zijuj02G0087100</name>
</gene>
<evidence type="ECO:0000313" key="2">
    <source>
        <dbReference type="Proteomes" id="UP000813462"/>
    </source>
</evidence>
<dbReference type="InterPro" id="IPR023214">
    <property type="entry name" value="HAD_sf"/>
</dbReference>